<evidence type="ECO:0000313" key="10">
    <source>
        <dbReference type="RefSeq" id="XP_032826309.1"/>
    </source>
</evidence>
<dbReference type="GO" id="GO:0005337">
    <property type="term" value="F:nucleoside transmembrane transporter activity"/>
    <property type="evidence" value="ECO:0007669"/>
    <property type="project" value="InterPro"/>
</dbReference>
<dbReference type="GO" id="GO:0008504">
    <property type="term" value="F:monoamine transmembrane transporter activity"/>
    <property type="evidence" value="ECO:0007669"/>
    <property type="project" value="TreeGrafter"/>
</dbReference>
<feature type="region of interest" description="Disordered" evidence="7">
    <location>
        <begin position="19"/>
        <end position="97"/>
    </location>
</feature>
<dbReference type="Pfam" id="PF01733">
    <property type="entry name" value="Nucleoside_tran"/>
    <property type="match status" value="1"/>
</dbReference>
<feature type="transmembrane region" description="Helical" evidence="8">
    <location>
        <begin position="391"/>
        <end position="413"/>
    </location>
</feature>
<reference evidence="10" key="1">
    <citation type="submission" date="2025-08" db="UniProtKB">
        <authorList>
            <consortium name="RefSeq"/>
        </authorList>
    </citation>
    <scope>IDENTIFICATION</scope>
    <source>
        <tissue evidence="10">Sperm</tissue>
    </source>
</reference>
<evidence type="ECO:0000256" key="8">
    <source>
        <dbReference type="SAM" id="Phobius"/>
    </source>
</evidence>
<keyword evidence="6 8" id="KW-0472">Membrane</keyword>
<feature type="transmembrane region" description="Helical" evidence="8">
    <location>
        <begin position="268"/>
        <end position="288"/>
    </location>
</feature>
<evidence type="ECO:0000256" key="1">
    <source>
        <dbReference type="ARBA" id="ARBA00004141"/>
    </source>
</evidence>
<dbReference type="KEGG" id="pmrn:116951638"/>
<feature type="transmembrane region" description="Helical" evidence="8">
    <location>
        <begin position="105"/>
        <end position="124"/>
    </location>
</feature>
<organism evidence="9 10">
    <name type="scientific">Petromyzon marinus</name>
    <name type="common">Sea lamprey</name>
    <dbReference type="NCBI Taxonomy" id="7757"/>
    <lineage>
        <taxon>Eukaryota</taxon>
        <taxon>Metazoa</taxon>
        <taxon>Chordata</taxon>
        <taxon>Craniata</taxon>
        <taxon>Vertebrata</taxon>
        <taxon>Cyclostomata</taxon>
        <taxon>Hyperoartia</taxon>
        <taxon>Petromyzontiformes</taxon>
        <taxon>Petromyzontidae</taxon>
        <taxon>Petromyzon</taxon>
    </lineage>
</organism>
<feature type="transmembrane region" description="Helical" evidence="8">
    <location>
        <begin position="425"/>
        <end position="447"/>
    </location>
</feature>
<dbReference type="PRINTS" id="PR01130">
    <property type="entry name" value="DERENTRNSPRT"/>
</dbReference>
<keyword evidence="5 8" id="KW-1133">Transmembrane helix</keyword>
<feature type="transmembrane region" description="Helical" evidence="8">
    <location>
        <begin position="144"/>
        <end position="163"/>
    </location>
</feature>
<sequence>MEEQEEAAAVVDVATLALAMTPGRDAEQQQQQEEEDVEEEGDATCRERAQQEMERSSAGGAAGAVNHGFDESPDSSFPSSPERNNDQQALRPADPHKEPRDPCNFIYLSMVLAGTGFLLPYNCFTVDVDYLHSAYPDSTIVFDINTTYLVTSLCTVLLVSLLVERVDMHTRITAGYVLALLPLLFVGLCEVWFGLIPHHASYQLHLLSVAVVAFASTVQQASYYGFSGMLPPRHTQAVMTGESLAGVVASTTRVVTRASVGDVRTNTGIFFAAVAAMEVVCLLCHQLVRRSRFVHHHTGAARGGGRRPAPPSKPESFPERGTAAPYVARHSVAGEEVTFENEVTQKDDSPVWDGLNHVGEEGGVYVRMDPPMQSDGTLKKMFGSRLAVSRLLWPYMSAIAITYLISLTVYPGLLSEVRSCELGEWMPIMLMALFNYADLLGKILAAAPVPWKPLWLVLGSLSRLPLIPLLVLCTAPLGAPVLPPPAWPCALSILLGITNGYMCSVPMIRAPGAVPPERRELAGNIMTVSLMMGLTAGSLIAYSFSGQVRAPDVPCGALNSTLVSSTLGGSSRGIATSTAPSVLVERTLL</sequence>
<name>A0AAJ7X9B4_PETMA</name>
<gene>
    <name evidence="10" type="primary">SLC29A4</name>
</gene>
<dbReference type="PANTHER" id="PTHR10332:SF10">
    <property type="entry name" value="EQUILIBRATIVE NUCLEOSIDE TRANSPORTER 4"/>
    <property type="match status" value="1"/>
</dbReference>
<dbReference type="InterPro" id="IPR036259">
    <property type="entry name" value="MFS_trans_sf"/>
</dbReference>
<evidence type="ECO:0000256" key="2">
    <source>
        <dbReference type="ARBA" id="ARBA00007965"/>
    </source>
</evidence>
<dbReference type="SUPFAM" id="SSF103473">
    <property type="entry name" value="MFS general substrate transporter"/>
    <property type="match status" value="1"/>
</dbReference>
<feature type="region of interest" description="Disordered" evidence="7">
    <location>
        <begin position="298"/>
        <end position="321"/>
    </location>
</feature>
<keyword evidence="9" id="KW-1185">Reference proteome</keyword>
<proteinExistence type="inferred from homology"/>
<dbReference type="InterPro" id="IPR002259">
    <property type="entry name" value="Eqnu_transpt"/>
</dbReference>
<dbReference type="Proteomes" id="UP001318040">
    <property type="component" value="Chromosome 43"/>
</dbReference>
<evidence type="ECO:0000256" key="3">
    <source>
        <dbReference type="ARBA" id="ARBA00022448"/>
    </source>
</evidence>
<protein>
    <submittedName>
        <fullName evidence="10">Equilibrative nucleoside transporter 4</fullName>
    </submittedName>
</protein>
<feature type="compositionally biased region" description="Acidic residues" evidence="7">
    <location>
        <begin position="32"/>
        <end position="42"/>
    </location>
</feature>
<evidence type="ECO:0000256" key="4">
    <source>
        <dbReference type="ARBA" id="ARBA00022692"/>
    </source>
</evidence>
<keyword evidence="3" id="KW-0813">Transport</keyword>
<evidence type="ECO:0000313" key="9">
    <source>
        <dbReference type="Proteomes" id="UP001318040"/>
    </source>
</evidence>
<feature type="transmembrane region" description="Helical" evidence="8">
    <location>
        <begin position="521"/>
        <end position="544"/>
    </location>
</feature>
<dbReference type="PANTHER" id="PTHR10332">
    <property type="entry name" value="EQUILIBRATIVE NUCLEOSIDE TRANSPORTER"/>
    <property type="match status" value="1"/>
</dbReference>
<evidence type="ECO:0000256" key="5">
    <source>
        <dbReference type="ARBA" id="ARBA00022989"/>
    </source>
</evidence>
<comment type="subcellular location">
    <subcellularLocation>
        <location evidence="1">Membrane</location>
        <topology evidence="1">Multi-pass membrane protein</topology>
    </subcellularLocation>
</comment>
<dbReference type="RefSeq" id="XP_032826309.1">
    <property type="nucleotide sequence ID" value="XM_032970418.1"/>
</dbReference>
<dbReference type="GO" id="GO:0005886">
    <property type="term" value="C:plasma membrane"/>
    <property type="evidence" value="ECO:0007669"/>
    <property type="project" value="TreeGrafter"/>
</dbReference>
<dbReference type="CTD" id="222962"/>
<keyword evidence="4 8" id="KW-0812">Transmembrane</keyword>
<feature type="transmembrane region" description="Helical" evidence="8">
    <location>
        <begin position="485"/>
        <end position="509"/>
    </location>
</feature>
<feature type="transmembrane region" description="Helical" evidence="8">
    <location>
        <begin position="175"/>
        <end position="196"/>
    </location>
</feature>
<feature type="compositionally biased region" description="Basic and acidic residues" evidence="7">
    <location>
        <begin position="43"/>
        <end position="55"/>
    </location>
</feature>
<accession>A0AAJ7X9B4</accession>
<feature type="transmembrane region" description="Helical" evidence="8">
    <location>
        <begin position="454"/>
        <end position="479"/>
    </location>
</feature>
<comment type="similarity">
    <text evidence="2">Belongs to the SLC29A/ENT transporter (TC 2.A.57) family.</text>
</comment>
<evidence type="ECO:0000256" key="6">
    <source>
        <dbReference type="ARBA" id="ARBA00023136"/>
    </source>
</evidence>
<dbReference type="AlphaFoldDB" id="A0AAJ7X9B4"/>
<evidence type="ECO:0000256" key="7">
    <source>
        <dbReference type="SAM" id="MobiDB-lite"/>
    </source>
</evidence>